<dbReference type="Pfam" id="PF03704">
    <property type="entry name" value="BTAD"/>
    <property type="match status" value="1"/>
</dbReference>
<dbReference type="InterPro" id="IPR011990">
    <property type="entry name" value="TPR-like_helical_dom_sf"/>
</dbReference>
<gene>
    <name evidence="5" type="ORF">OS242_02500</name>
</gene>
<comment type="caution">
    <text evidence="5">The sequence shown here is derived from an EMBL/GenBank/DDBJ whole genome shotgun (WGS) entry which is preliminary data.</text>
</comment>
<dbReference type="PANTHER" id="PTHR35807:SF2">
    <property type="entry name" value="TRANSCRIPTIONAL ACTIVATOR DOMAIN"/>
    <property type="match status" value="1"/>
</dbReference>
<accession>A0ABT3WVY3</accession>
<keyword evidence="2" id="KW-0804">Transcription</keyword>
<protein>
    <submittedName>
        <fullName evidence="5">BTAD domain-containing putative transcriptional regulator</fullName>
    </submittedName>
</protein>
<evidence type="ECO:0000256" key="3">
    <source>
        <dbReference type="PROSITE-ProRule" id="PRU00339"/>
    </source>
</evidence>
<dbReference type="Proteomes" id="UP001208017">
    <property type="component" value="Unassembled WGS sequence"/>
</dbReference>
<dbReference type="InterPro" id="IPR005158">
    <property type="entry name" value="BTAD"/>
</dbReference>
<dbReference type="InterPro" id="IPR019734">
    <property type="entry name" value="TPR_rpt"/>
</dbReference>
<reference evidence="5 6" key="1">
    <citation type="submission" date="2022-11" db="EMBL/GenBank/DDBJ databases">
        <title>Study of microbial diversity in lake waters.</title>
        <authorList>
            <person name="Zhang J."/>
        </authorList>
    </citation>
    <scope>NUCLEOTIDE SEQUENCE [LARGE SCALE GENOMIC DNA]</scope>
    <source>
        <strain evidence="5 6">DT12</strain>
    </source>
</reference>
<dbReference type="SMART" id="SM01043">
    <property type="entry name" value="BTAD"/>
    <property type="match status" value="1"/>
</dbReference>
<dbReference type="SUPFAM" id="SSF52540">
    <property type="entry name" value="P-loop containing nucleoside triphosphate hydrolases"/>
    <property type="match status" value="1"/>
</dbReference>
<dbReference type="SMART" id="SM00028">
    <property type="entry name" value="TPR"/>
    <property type="match status" value="4"/>
</dbReference>
<organism evidence="5 6">
    <name type="scientific">Tumebacillus lacus</name>
    <dbReference type="NCBI Taxonomy" id="2995335"/>
    <lineage>
        <taxon>Bacteria</taxon>
        <taxon>Bacillati</taxon>
        <taxon>Bacillota</taxon>
        <taxon>Bacilli</taxon>
        <taxon>Bacillales</taxon>
        <taxon>Alicyclobacillaceae</taxon>
        <taxon>Tumebacillus</taxon>
    </lineage>
</organism>
<dbReference type="PANTHER" id="PTHR35807">
    <property type="entry name" value="TRANSCRIPTIONAL REGULATOR REDD-RELATED"/>
    <property type="match status" value="1"/>
</dbReference>
<dbReference type="PROSITE" id="PS50005">
    <property type="entry name" value="TPR"/>
    <property type="match status" value="1"/>
</dbReference>
<keyword evidence="3" id="KW-0802">TPR repeat</keyword>
<dbReference type="EMBL" id="JAPMLT010000001">
    <property type="protein sequence ID" value="MCX7568843.1"/>
    <property type="molecule type" value="Genomic_DNA"/>
</dbReference>
<dbReference type="SUPFAM" id="SSF46894">
    <property type="entry name" value="C-terminal effector domain of the bipartite response regulators"/>
    <property type="match status" value="1"/>
</dbReference>
<feature type="domain" description="Bacterial transcriptional activator" evidence="4">
    <location>
        <begin position="929"/>
        <end position="1070"/>
    </location>
</feature>
<dbReference type="Gene3D" id="1.25.40.10">
    <property type="entry name" value="Tetratricopeptide repeat domain"/>
    <property type="match status" value="3"/>
</dbReference>
<proteinExistence type="predicted"/>
<dbReference type="InterPro" id="IPR059106">
    <property type="entry name" value="WHD_MalT"/>
</dbReference>
<dbReference type="SUPFAM" id="SSF81901">
    <property type="entry name" value="HCP-like"/>
    <property type="match status" value="1"/>
</dbReference>
<keyword evidence="1" id="KW-0805">Transcription regulation</keyword>
<evidence type="ECO:0000256" key="1">
    <source>
        <dbReference type="ARBA" id="ARBA00023015"/>
    </source>
</evidence>
<feature type="repeat" description="TPR" evidence="3">
    <location>
        <begin position="615"/>
        <end position="648"/>
    </location>
</feature>
<evidence type="ECO:0000313" key="6">
    <source>
        <dbReference type="Proteomes" id="UP001208017"/>
    </source>
</evidence>
<dbReference type="Pfam" id="PF13181">
    <property type="entry name" value="TPR_8"/>
    <property type="match status" value="1"/>
</dbReference>
<dbReference type="InterPro" id="IPR051677">
    <property type="entry name" value="AfsR-DnrI-RedD_regulator"/>
</dbReference>
<name>A0ABT3WVY3_9BACL</name>
<evidence type="ECO:0000256" key="2">
    <source>
        <dbReference type="ARBA" id="ARBA00023163"/>
    </source>
</evidence>
<dbReference type="Gene3D" id="1.10.10.10">
    <property type="entry name" value="Winged helix-like DNA-binding domain superfamily/Winged helix DNA-binding domain"/>
    <property type="match status" value="1"/>
</dbReference>
<dbReference type="InterPro" id="IPR027417">
    <property type="entry name" value="P-loop_NTPase"/>
</dbReference>
<dbReference type="SUPFAM" id="SSF48452">
    <property type="entry name" value="TPR-like"/>
    <property type="match status" value="1"/>
</dbReference>
<sequence length="1076" mass="123168">MRNEQHLVLATKLVPPRVKAQCLRRERLHDLFAAVTDYPVTLIQAAAGYGKSTALVAHLCSRFDHVAWYSVEEGERDIFLFLRYLIHALKALQPQIGERSLRLLQEAELTSSALQPALTLLINDIVELAPDPAVLVLDDVHAVADTPEIRTLLDLLVRYLPPHLHLVLGSRTALELPAIQKLNATYDLLKIGKQELTFTFDEIDTLFEQEYGITLAPEQVRELEEQTEGWVIALQMIWKGLEQGVELRDLWRTHPEPGRRLFHYLAEEVFDRQPEPVQNFLRRTCILELLDPPLCDRLTGREDAAKMLTDLERDGLFVTGGGAGDYRYHRLFQQFLVDRSQATLTVAEWLALHREAARHHMQEGDLQAALSHFDQAGDLEEVISILLDSGEHLLHSGRLELMRRWIDRLPSSYLEQHPRLLFWRGEVERAASRFHEAEHWYRLAEGGYITKRDVVGRSRVYRGQAQVYLDTIQPNKASYWLQKAVTILGDDHPEEQAKILRLLAENHTNSGDLQEANLLIERADLLVPAVRDELDIRLYLRTGRLRDARGMAQEIVDRQQHLGIALHERVAKSHREMHLLLALIDAFLGDAASSQWHAEQGIRMGQTLRSPFVEMVGYMRLGHALGIQGRLEEAQDCYRKAVELTEGLAVERGKVEALMGLCITTGLLGELEQAERHARAGLEIALNVHDRWCANMVRLAIGSVWGSWGHYEQALPWLLDAEAGFQACGDHFLLTNVQLWLSIAYHRTGQEEAFSAVTPQLLENVAAGGYEDLFVKRTLFGPSDLQMCVPTLIEARDALGLKAADPILRRMGFRSLERHPGYTLRIYTLGKFAVCRGLEEVGRKEWKREKSRQLFQLLVTRHGQYFQREEIYDLLWPDDDEKTANRDFKVAMNALANALEPKREARANSFFIDRLDTAYRLQTEAAVWIDVQEFEALAEAGLSGSGAEAVRSLRAALRLYQGDFFDDYPYLDWCAHERERIRTLYLRVLERLAVWHREREEHDEVILCCEKILAVDPAWELAYRLLMQSYHLLGHRNLVIATYKKCVTALDDHLGLAPMEETTRLYQRFVRGAQGA</sequence>
<evidence type="ECO:0000313" key="5">
    <source>
        <dbReference type="EMBL" id="MCX7568843.1"/>
    </source>
</evidence>
<dbReference type="RefSeq" id="WP_267150080.1">
    <property type="nucleotide sequence ID" value="NZ_JAPMLT010000001.1"/>
</dbReference>
<keyword evidence="6" id="KW-1185">Reference proteome</keyword>
<dbReference type="Pfam" id="PF25873">
    <property type="entry name" value="WHD_MalT"/>
    <property type="match status" value="1"/>
</dbReference>
<dbReference type="InterPro" id="IPR016032">
    <property type="entry name" value="Sig_transdc_resp-reg_C-effctor"/>
</dbReference>
<evidence type="ECO:0000259" key="4">
    <source>
        <dbReference type="SMART" id="SM01043"/>
    </source>
</evidence>
<dbReference type="InterPro" id="IPR036388">
    <property type="entry name" value="WH-like_DNA-bd_sf"/>
</dbReference>